<accession>A0AA41KJA2</accession>
<sequence>MSQNTERTTMEPASSDTNDSDEQYGSFTTGGGDVVVYDTDNPTAWLQSSYAVQIGPSSEPKSA</sequence>
<evidence type="ECO:0000313" key="3">
    <source>
        <dbReference type="Proteomes" id="UP001166304"/>
    </source>
</evidence>
<reference evidence="2" key="1">
    <citation type="submission" date="2021-06" db="EMBL/GenBank/DDBJ databases">
        <title>New haloarchaea isolates fom saline soil.</title>
        <authorList>
            <person name="Duran-Viseras A."/>
            <person name="Sanchez-Porro C.S."/>
            <person name="Ventosa A."/>
        </authorList>
    </citation>
    <scope>NUCLEOTIDE SEQUENCE</scope>
    <source>
        <strain evidence="2">JCM 18369</strain>
    </source>
</reference>
<dbReference type="Pfam" id="PF24018">
    <property type="entry name" value="DUF7331"/>
    <property type="match status" value="1"/>
</dbReference>
<gene>
    <name evidence="2" type="ORF">KTS37_12080</name>
</gene>
<evidence type="ECO:0000313" key="2">
    <source>
        <dbReference type="EMBL" id="MBV0902528.1"/>
    </source>
</evidence>
<dbReference type="Proteomes" id="UP001166304">
    <property type="component" value="Unassembled WGS sequence"/>
</dbReference>
<name>A0AA41KJA2_9EURY</name>
<proteinExistence type="predicted"/>
<feature type="region of interest" description="Disordered" evidence="1">
    <location>
        <begin position="1"/>
        <end position="35"/>
    </location>
</feature>
<protein>
    <submittedName>
        <fullName evidence="2">Uncharacterized protein</fullName>
    </submittedName>
</protein>
<feature type="compositionally biased region" description="Polar residues" evidence="1">
    <location>
        <begin position="1"/>
        <end position="27"/>
    </location>
</feature>
<comment type="caution">
    <text evidence="2">The sequence shown here is derived from an EMBL/GenBank/DDBJ whole genome shotgun (WGS) entry which is preliminary data.</text>
</comment>
<dbReference type="InterPro" id="IPR055755">
    <property type="entry name" value="DUF7331"/>
</dbReference>
<dbReference type="EMBL" id="JAHQXE010000003">
    <property type="protein sequence ID" value="MBV0902528.1"/>
    <property type="molecule type" value="Genomic_DNA"/>
</dbReference>
<keyword evidence="3" id="KW-1185">Reference proteome</keyword>
<organism evidence="2 3">
    <name type="scientific">Haloarcula salina</name>
    <dbReference type="NCBI Taxonomy" id="1429914"/>
    <lineage>
        <taxon>Archaea</taxon>
        <taxon>Methanobacteriati</taxon>
        <taxon>Methanobacteriota</taxon>
        <taxon>Stenosarchaea group</taxon>
        <taxon>Halobacteria</taxon>
        <taxon>Halobacteriales</taxon>
        <taxon>Haloarculaceae</taxon>
        <taxon>Haloarcula</taxon>
    </lineage>
</organism>
<evidence type="ECO:0000256" key="1">
    <source>
        <dbReference type="SAM" id="MobiDB-lite"/>
    </source>
</evidence>
<dbReference type="RefSeq" id="WP_162413226.1">
    <property type="nucleotide sequence ID" value="NZ_JAHQXE010000003.1"/>
</dbReference>
<dbReference type="AlphaFoldDB" id="A0AA41KJA2"/>